<evidence type="ECO:0000313" key="2">
    <source>
        <dbReference type="Proteomes" id="UP000663828"/>
    </source>
</evidence>
<keyword evidence="2" id="KW-1185">Reference proteome</keyword>
<sequence length="219" mass="24527">MFFSQFQADEDGSSIAENIQPESVDRIDEENSSITDMSNDVLCLGEYSENHSDVNKSVVPDGVTESSITIVRSQDKATCTSPLHTSNAVDFSTSSISSQCCSKSTQTDDVIPKPSLKKDQLKAKKKKIARRLNLSIKQLRECKENNDIRKTCRSITKCLYPDVHIRASMTILKMSNQLKKDIRDYAKILHPDQSDAQKHFLHNAIGNVFASAKNKKKKT</sequence>
<accession>A0A815H2E3</accession>
<evidence type="ECO:0000313" key="1">
    <source>
        <dbReference type="EMBL" id="CAF1346167.1"/>
    </source>
</evidence>
<dbReference type="AlphaFoldDB" id="A0A815H2E3"/>
<protein>
    <submittedName>
        <fullName evidence="1">Uncharacterized protein</fullName>
    </submittedName>
</protein>
<organism evidence="1 2">
    <name type="scientific">Adineta ricciae</name>
    <name type="common">Rotifer</name>
    <dbReference type="NCBI Taxonomy" id="249248"/>
    <lineage>
        <taxon>Eukaryota</taxon>
        <taxon>Metazoa</taxon>
        <taxon>Spiralia</taxon>
        <taxon>Gnathifera</taxon>
        <taxon>Rotifera</taxon>
        <taxon>Eurotatoria</taxon>
        <taxon>Bdelloidea</taxon>
        <taxon>Adinetida</taxon>
        <taxon>Adinetidae</taxon>
        <taxon>Adineta</taxon>
    </lineage>
</organism>
<reference evidence="1" key="1">
    <citation type="submission" date="2021-02" db="EMBL/GenBank/DDBJ databases">
        <authorList>
            <person name="Nowell W R."/>
        </authorList>
    </citation>
    <scope>NUCLEOTIDE SEQUENCE</scope>
</reference>
<dbReference type="EMBL" id="CAJNOR010002831">
    <property type="protein sequence ID" value="CAF1346167.1"/>
    <property type="molecule type" value="Genomic_DNA"/>
</dbReference>
<proteinExistence type="predicted"/>
<name>A0A815H2E3_ADIRI</name>
<comment type="caution">
    <text evidence="1">The sequence shown here is derived from an EMBL/GenBank/DDBJ whole genome shotgun (WGS) entry which is preliminary data.</text>
</comment>
<dbReference type="Proteomes" id="UP000663828">
    <property type="component" value="Unassembled WGS sequence"/>
</dbReference>
<gene>
    <name evidence="1" type="ORF">XAT740_LOCUS31228</name>
</gene>